<sequence length="123" mass="14024">MIYVNSIVNWKWEGLYYYENGEKIHEWILQDPLGFQDAPPPPQLTGLRGRLPRQTAGLALFHSIWQKTQSEMKGDSWTPGQSSTTAGTVCRAQIGTIRIRTTYAAEQKERNWLLSGMHHLPGL</sequence>
<organism evidence="1 2">
    <name type="scientific">Caenorhabditis nigoni</name>
    <dbReference type="NCBI Taxonomy" id="1611254"/>
    <lineage>
        <taxon>Eukaryota</taxon>
        <taxon>Metazoa</taxon>
        <taxon>Ecdysozoa</taxon>
        <taxon>Nematoda</taxon>
        <taxon>Chromadorea</taxon>
        <taxon>Rhabditida</taxon>
        <taxon>Rhabditina</taxon>
        <taxon>Rhabditomorpha</taxon>
        <taxon>Rhabditoidea</taxon>
        <taxon>Rhabditidae</taxon>
        <taxon>Peloderinae</taxon>
        <taxon>Caenorhabditis</taxon>
    </lineage>
</organism>
<dbReference type="Proteomes" id="UP000230233">
    <property type="component" value="Chromosome I"/>
</dbReference>
<evidence type="ECO:0000313" key="2">
    <source>
        <dbReference type="Proteomes" id="UP000230233"/>
    </source>
</evidence>
<comment type="caution">
    <text evidence="1">The sequence shown here is derived from an EMBL/GenBank/DDBJ whole genome shotgun (WGS) entry which is preliminary data.</text>
</comment>
<dbReference type="AlphaFoldDB" id="A0A2G5VFE4"/>
<reference evidence="2" key="1">
    <citation type="submission" date="2017-10" db="EMBL/GenBank/DDBJ databases">
        <title>Rapid genome shrinkage in a self-fertile nematode reveals novel sperm competition proteins.</title>
        <authorList>
            <person name="Yin D."/>
            <person name="Schwarz E.M."/>
            <person name="Thomas C.G."/>
            <person name="Felde R.L."/>
            <person name="Korf I.F."/>
            <person name="Cutter A.D."/>
            <person name="Schartner C.M."/>
            <person name="Ralston E.J."/>
            <person name="Meyer B.J."/>
            <person name="Haag E.S."/>
        </authorList>
    </citation>
    <scope>NUCLEOTIDE SEQUENCE [LARGE SCALE GENOMIC DNA]</scope>
    <source>
        <strain evidence="2">JU1422</strain>
    </source>
</reference>
<dbReference type="EMBL" id="PDUG01000001">
    <property type="protein sequence ID" value="PIC50499.1"/>
    <property type="molecule type" value="Genomic_DNA"/>
</dbReference>
<name>A0A2G5VFE4_9PELO</name>
<protein>
    <submittedName>
        <fullName evidence="1">Uncharacterized protein</fullName>
    </submittedName>
</protein>
<accession>A0A2G5VFE4</accession>
<gene>
    <name evidence="1" type="primary">Cnig_chr_I.g1374</name>
    <name evidence="1" type="ORF">B9Z55_001374</name>
</gene>
<evidence type="ECO:0000313" key="1">
    <source>
        <dbReference type="EMBL" id="PIC50499.1"/>
    </source>
</evidence>
<keyword evidence="2" id="KW-1185">Reference proteome</keyword>
<proteinExistence type="predicted"/>